<dbReference type="WBParaSite" id="sdigi.contig295.g7170.t1">
    <property type="protein sequence ID" value="sdigi.contig295.g7170.t1"/>
    <property type="gene ID" value="sdigi.contig295.g7170"/>
</dbReference>
<reference evidence="2" key="1">
    <citation type="submission" date="2022-11" db="UniProtKB">
        <authorList>
            <consortium name="WormBaseParasite"/>
        </authorList>
    </citation>
    <scope>IDENTIFICATION</scope>
</reference>
<accession>A0A915PVP9</accession>
<organism evidence="1 2">
    <name type="scientific">Setaria digitata</name>
    <dbReference type="NCBI Taxonomy" id="48799"/>
    <lineage>
        <taxon>Eukaryota</taxon>
        <taxon>Metazoa</taxon>
        <taxon>Ecdysozoa</taxon>
        <taxon>Nematoda</taxon>
        <taxon>Chromadorea</taxon>
        <taxon>Rhabditida</taxon>
        <taxon>Spirurina</taxon>
        <taxon>Spiruromorpha</taxon>
        <taxon>Filarioidea</taxon>
        <taxon>Setariidae</taxon>
        <taxon>Setaria</taxon>
    </lineage>
</organism>
<evidence type="ECO:0000313" key="1">
    <source>
        <dbReference type="Proteomes" id="UP000887581"/>
    </source>
</evidence>
<name>A0A915PVP9_9BILA</name>
<keyword evidence="1" id="KW-1185">Reference proteome</keyword>
<dbReference type="Proteomes" id="UP000887581">
    <property type="component" value="Unplaced"/>
</dbReference>
<protein>
    <submittedName>
        <fullName evidence="2">Uncharacterized protein</fullName>
    </submittedName>
</protein>
<dbReference type="AlphaFoldDB" id="A0A915PVP9"/>
<proteinExistence type="predicted"/>
<evidence type="ECO:0000313" key="2">
    <source>
        <dbReference type="WBParaSite" id="sdigi.contig295.g7170.t1"/>
    </source>
</evidence>
<sequence>MISRSAGEQALRVRVQKTEDVKVEPREMDYRGAVLSERDCMSAVAPGSNATRTSKRFEEEGRRVTRRSGALSVCRTAVTAIPARLTDEAEEGRAMQHAVFFASSTTSYS</sequence>